<evidence type="ECO:0000313" key="2">
    <source>
        <dbReference type="EMBL" id="KAL2036913.1"/>
    </source>
</evidence>
<feature type="transmembrane region" description="Helical" evidence="1">
    <location>
        <begin position="28"/>
        <end position="48"/>
    </location>
</feature>
<protein>
    <submittedName>
        <fullName evidence="2">Uncharacterized protein</fullName>
    </submittedName>
</protein>
<evidence type="ECO:0000313" key="3">
    <source>
        <dbReference type="Proteomes" id="UP001590950"/>
    </source>
</evidence>
<evidence type="ECO:0000256" key="1">
    <source>
        <dbReference type="SAM" id="Phobius"/>
    </source>
</evidence>
<dbReference type="Proteomes" id="UP001590950">
    <property type="component" value="Unassembled WGS sequence"/>
</dbReference>
<name>A0ABR3ZUH9_9LECA</name>
<keyword evidence="1" id="KW-1133">Transmembrane helix</keyword>
<dbReference type="EMBL" id="JBEFKJ010000047">
    <property type="protein sequence ID" value="KAL2036913.1"/>
    <property type="molecule type" value="Genomic_DNA"/>
</dbReference>
<keyword evidence="3" id="KW-1185">Reference proteome</keyword>
<reference evidence="2 3" key="1">
    <citation type="submission" date="2024-09" db="EMBL/GenBank/DDBJ databases">
        <title>Rethinking Asexuality: The Enigmatic Case of Functional Sexual Genes in Lepraria (Stereocaulaceae).</title>
        <authorList>
            <person name="Doellman M."/>
            <person name="Sun Y."/>
            <person name="Barcenas-Pena A."/>
            <person name="Lumbsch H.T."/>
            <person name="Grewe F."/>
        </authorList>
    </citation>
    <scope>NUCLEOTIDE SEQUENCE [LARGE SCALE GENOMIC DNA]</scope>
    <source>
        <strain evidence="2 3">Mercado 3170</strain>
    </source>
</reference>
<gene>
    <name evidence="2" type="ORF">N7G274_010338</name>
</gene>
<keyword evidence="1" id="KW-0812">Transmembrane</keyword>
<keyword evidence="1" id="KW-0472">Membrane</keyword>
<accession>A0ABR3ZUH9</accession>
<proteinExistence type="predicted"/>
<sequence>MQPDQRSTAGEKASCNYAVFITARREAIISKCLICPILTGSLSILLIPSQRERRPTPMLLVQLGPFLSPIAAAAVPDRLSSSIRLTTHGEPNPAGHMGLAVACYCAMAN</sequence>
<organism evidence="2 3">
    <name type="scientific">Stereocaulon virgatum</name>
    <dbReference type="NCBI Taxonomy" id="373712"/>
    <lineage>
        <taxon>Eukaryota</taxon>
        <taxon>Fungi</taxon>
        <taxon>Dikarya</taxon>
        <taxon>Ascomycota</taxon>
        <taxon>Pezizomycotina</taxon>
        <taxon>Lecanoromycetes</taxon>
        <taxon>OSLEUM clade</taxon>
        <taxon>Lecanoromycetidae</taxon>
        <taxon>Lecanorales</taxon>
        <taxon>Lecanorineae</taxon>
        <taxon>Stereocaulaceae</taxon>
        <taxon>Stereocaulon</taxon>
    </lineage>
</organism>
<comment type="caution">
    <text evidence="2">The sequence shown here is derived from an EMBL/GenBank/DDBJ whole genome shotgun (WGS) entry which is preliminary data.</text>
</comment>